<dbReference type="InterPro" id="IPR036696">
    <property type="entry name" value="YdfO-like_sf"/>
</dbReference>
<dbReference type="EMBL" id="CP069370">
    <property type="protein sequence ID" value="QYZ68576.1"/>
    <property type="molecule type" value="Genomic_DNA"/>
</dbReference>
<accession>A0A8G1EBX0</accession>
<keyword evidence="2" id="KW-1185">Reference proteome</keyword>
<dbReference type="SUPFAM" id="SSF160419">
    <property type="entry name" value="YdfO-like"/>
    <property type="match status" value="1"/>
</dbReference>
<reference evidence="1" key="1">
    <citation type="submission" date="2021-02" db="EMBL/GenBank/DDBJ databases">
        <title>Rhodobacter shimadae sp. nov., an aerobic anoxygenic phototrophic bacterium isolated from a hot spring.</title>
        <authorList>
            <person name="Muramatsu S."/>
            <person name="Haruta S."/>
            <person name="Hirose S."/>
            <person name="Hanada S."/>
        </authorList>
    </citation>
    <scope>NUCLEOTIDE SEQUENCE</scope>
    <source>
        <strain evidence="1">N10</strain>
    </source>
</reference>
<dbReference type="AlphaFoldDB" id="A0A8G1EBX0"/>
<dbReference type="KEGG" id="nsm:JO391_12405"/>
<gene>
    <name evidence="1" type="ORF">JO391_12405</name>
</gene>
<organism evidence="1 2">
    <name type="scientific">Neotabrizicola shimadae</name>
    <dbReference type="NCBI Taxonomy" id="2807096"/>
    <lineage>
        <taxon>Bacteria</taxon>
        <taxon>Pseudomonadati</taxon>
        <taxon>Pseudomonadota</taxon>
        <taxon>Alphaproteobacteria</taxon>
        <taxon>Rhodobacterales</taxon>
        <taxon>Paracoccaceae</taxon>
        <taxon>Neotabrizicola</taxon>
    </lineage>
</organism>
<protein>
    <submittedName>
        <fullName evidence="1">DUF1398 family protein</fullName>
    </submittedName>
</protein>
<dbReference type="Proteomes" id="UP000826300">
    <property type="component" value="Chromosome"/>
</dbReference>
<sequence>MDAERISIAQTCLNAAHDGSMAFPKIVGMLIGAGFDGYLVDYRRNTTSYYLPDGDSADLAMPTHGGAVAERFDAAEVAAAVRATQAGGPDYTYVGFCERVKAAGCAGYLVSFCGRRVLYFGRTGEVQVEMFPS</sequence>
<proteinExistence type="predicted"/>
<name>A0A8G1EBX0_9RHOB</name>
<dbReference type="RefSeq" id="WP_220660799.1">
    <property type="nucleotide sequence ID" value="NZ_CP069370.1"/>
</dbReference>
<evidence type="ECO:0000313" key="1">
    <source>
        <dbReference type="EMBL" id="QYZ68576.1"/>
    </source>
</evidence>
<evidence type="ECO:0000313" key="2">
    <source>
        <dbReference type="Proteomes" id="UP000826300"/>
    </source>
</evidence>